<feature type="compositionally biased region" description="Acidic residues" evidence="5">
    <location>
        <begin position="103"/>
        <end position="114"/>
    </location>
</feature>
<dbReference type="PANTHER" id="PTHR37467:SF1">
    <property type="entry name" value="EXPORTED CALCIUM-BINDING GLYCOPROTEIN"/>
    <property type="match status" value="1"/>
</dbReference>
<feature type="region of interest" description="Disordered" evidence="5">
    <location>
        <begin position="99"/>
        <end position="226"/>
    </location>
</feature>
<dbReference type="Proteomes" id="UP000243688">
    <property type="component" value="Unassembled WGS sequence"/>
</dbReference>
<dbReference type="InterPro" id="IPR053180">
    <property type="entry name" value="Ca-binding_acidic-repeat"/>
</dbReference>
<reference evidence="7 8" key="1">
    <citation type="submission" date="2016-12" db="EMBL/GenBank/DDBJ databases">
        <title>Candidatus Reconcilibacillus cellulovorans genome.</title>
        <authorList>
            <person name="Kolinko S."/>
            <person name="Wu Y.-W."/>
            <person name="Tachea F."/>
            <person name="Denzel E."/>
            <person name="Hiras J."/>
            <person name="Baecker N."/>
            <person name="Chan L.J."/>
            <person name="Eichorst S.A."/>
            <person name="Frey D."/>
            <person name="Adams P.D."/>
            <person name="Pray T."/>
            <person name="Tanjore D."/>
            <person name="Petzold C.J."/>
            <person name="Gladden J.M."/>
            <person name="Simmons B.A."/>
            <person name="Singer S.W."/>
        </authorList>
    </citation>
    <scope>NUCLEOTIDE SEQUENCE [LARGE SCALE GENOMIC DNA]</scope>
    <source>
        <strain evidence="7">JTherm</strain>
    </source>
</reference>
<dbReference type="InterPro" id="IPR013783">
    <property type="entry name" value="Ig-like_fold"/>
</dbReference>
<feature type="non-terminal residue" evidence="7">
    <location>
        <position position="390"/>
    </location>
</feature>
<evidence type="ECO:0000256" key="5">
    <source>
        <dbReference type="SAM" id="MobiDB-lite"/>
    </source>
</evidence>
<keyword evidence="2" id="KW-0964">Secreted</keyword>
<dbReference type="PANTHER" id="PTHR37467">
    <property type="entry name" value="EXPORTED CALCIUM-BINDING GLYCOPROTEIN-RELATED"/>
    <property type="match status" value="1"/>
</dbReference>
<gene>
    <name evidence="7" type="ORF">BLM47_14150</name>
</gene>
<name>A0A2A6DWP8_9BACL</name>
<comment type="subcellular location">
    <subcellularLocation>
        <location evidence="1">Secreted</location>
    </subcellularLocation>
</comment>
<dbReference type="InterPro" id="IPR028974">
    <property type="entry name" value="TSP_type-3_rpt"/>
</dbReference>
<feature type="domain" description="Fibronectin type-III" evidence="6">
    <location>
        <begin position="1"/>
        <end position="92"/>
    </location>
</feature>
<dbReference type="Gene3D" id="4.10.1080.10">
    <property type="entry name" value="TSP type-3 repeat"/>
    <property type="match status" value="1"/>
</dbReference>
<dbReference type="Gene3D" id="2.60.40.10">
    <property type="entry name" value="Immunoglobulins"/>
    <property type="match status" value="1"/>
</dbReference>
<keyword evidence="3" id="KW-0732">Signal</keyword>
<feature type="compositionally biased region" description="Acidic residues" evidence="5">
    <location>
        <begin position="201"/>
        <end position="215"/>
    </location>
</feature>
<dbReference type="AlphaFoldDB" id="A0A2A6DWP8"/>
<evidence type="ECO:0000259" key="6">
    <source>
        <dbReference type="PROSITE" id="PS50853"/>
    </source>
</evidence>
<dbReference type="InterPro" id="IPR036116">
    <property type="entry name" value="FN3_sf"/>
</dbReference>
<proteinExistence type="predicted"/>
<dbReference type="Pfam" id="PF18884">
    <property type="entry name" value="TSP3_bac"/>
    <property type="match status" value="7"/>
</dbReference>
<protein>
    <recommendedName>
        <fullName evidence="6">Fibronectin type-III domain-containing protein</fullName>
    </recommendedName>
</protein>
<dbReference type="EMBL" id="MOXJ01000085">
    <property type="protein sequence ID" value="PDO09163.1"/>
    <property type="molecule type" value="Genomic_DNA"/>
</dbReference>
<feature type="non-terminal residue" evidence="7">
    <location>
        <position position="1"/>
    </location>
</feature>
<evidence type="ECO:0000313" key="7">
    <source>
        <dbReference type="EMBL" id="PDO09163.1"/>
    </source>
</evidence>
<evidence type="ECO:0000256" key="2">
    <source>
        <dbReference type="ARBA" id="ARBA00022525"/>
    </source>
</evidence>
<dbReference type="PROSITE" id="PS50853">
    <property type="entry name" value="FN3"/>
    <property type="match status" value="1"/>
</dbReference>
<dbReference type="SUPFAM" id="SSF103647">
    <property type="entry name" value="TSP type-3 repeat"/>
    <property type="match status" value="1"/>
</dbReference>
<comment type="caution">
    <text evidence="7">The sequence shown here is derived from an EMBL/GenBank/DDBJ whole genome shotgun (WGS) entry which is preliminary data.</text>
</comment>
<dbReference type="SUPFAM" id="SSF49265">
    <property type="entry name" value="Fibronectin type III"/>
    <property type="match status" value="1"/>
</dbReference>
<evidence type="ECO:0000256" key="1">
    <source>
        <dbReference type="ARBA" id="ARBA00004613"/>
    </source>
</evidence>
<accession>A0A2A6DWP8</accession>
<organism evidence="7 8">
    <name type="scientific">Candidatus Reconcilbacillus cellulovorans</name>
    <dbReference type="NCBI Taxonomy" id="1906605"/>
    <lineage>
        <taxon>Bacteria</taxon>
        <taxon>Bacillati</taxon>
        <taxon>Bacillota</taxon>
        <taxon>Bacilli</taxon>
        <taxon>Bacillales</taxon>
        <taxon>Paenibacillaceae</taxon>
        <taxon>Candidatus Reconcilbacillus</taxon>
    </lineage>
</organism>
<dbReference type="InterPro" id="IPR003961">
    <property type="entry name" value="FN3_dom"/>
</dbReference>
<sequence>RTETLRLEIETRDEGFVLSWSDLDDAWNYHILRKREGDNEYTKIAEISSSTKTSYTDTEALEKGFYAYRVIAFDAWGSLLESEERWVYVDESVRGVLPAWSDTDGDGLTDEEESLWGTDPSCADTDGDGVSDADEIRKLGSSPLSRDTDGDGVPDAEEDRDGDGLSDRDELARGTHPRYADSDVDGLDDGKEISLYGTNPLEEDSDGDGFADGEELNYGTDPLSVDSDGDGLADGEERYTIDVEVPEAEKDAAAWPSVRMKVAGKDIRRVSIANVGPGNPYLNEETPGYIAAPYEFYAPESFEEAEIAFRFDRALLNRSDFDPAIYHFNTETALLEKVPDQTLLPEEGLVKARVRHFSTYILLNEREVEAWRRKEMKPPHRSDSGSVSVV</sequence>
<evidence type="ECO:0000256" key="4">
    <source>
        <dbReference type="ARBA" id="ARBA00022837"/>
    </source>
</evidence>
<dbReference type="InterPro" id="IPR059100">
    <property type="entry name" value="TSP3_bac"/>
</dbReference>
<dbReference type="GO" id="GO:0005509">
    <property type="term" value="F:calcium ion binding"/>
    <property type="evidence" value="ECO:0007669"/>
    <property type="project" value="InterPro"/>
</dbReference>
<evidence type="ECO:0000313" key="8">
    <source>
        <dbReference type="Proteomes" id="UP000243688"/>
    </source>
</evidence>
<keyword evidence="4" id="KW-0106">Calcium</keyword>
<feature type="compositionally biased region" description="Acidic residues" evidence="5">
    <location>
        <begin position="150"/>
        <end position="161"/>
    </location>
</feature>
<feature type="compositionally biased region" description="Basic and acidic residues" evidence="5">
    <location>
        <begin position="162"/>
        <end position="181"/>
    </location>
</feature>
<evidence type="ECO:0000256" key="3">
    <source>
        <dbReference type="ARBA" id="ARBA00022729"/>
    </source>
</evidence>